<dbReference type="RefSeq" id="WP_066658919.1">
    <property type="nucleotide sequence ID" value="NZ_CBCSCL010000041.1"/>
</dbReference>
<dbReference type="Gene3D" id="3.40.50.2300">
    <property type="match status" value="2"/>
</dbReference>
<dbReference type="CDD" id="cd06281">
    <property type="entry name" value="PBP1_LacI-like"/>
    <property type="match status" value="1"/>
</dbReference>
<evidence type="ECO:0000313" key="6">
    <source>
        <dbReference type="Proteomes" id="UP000091926"/>
    </source>
</evidence>
<dbReference type="Gene3D" id="1.10.260.40">
    <property type="entry name" value="lambda repressor-like DNA-binding domains"/>
    <property type="match status" value="1"/>
</dbReference>
<feature type="domain" description="HTH lacI-type" evidence="4">
    <location>
        <begin position="15"/>
        <end position="69"/>
    </location>
</feature>
<dbReference type="PANTHER" id="PTHR30146:SF138">
    <property type="entry name" value="TRANSCRIPTIONAL REGULATORY PROTEIN"/>
    <property type="match status" value="1"/>
</dbReference>
<proteinExistence type="predicted"/>
<evidence type="ECO:0000256" key="2">
    <source>
        <dbReference type="ARBA" id="ARBA00023125"/>
    </source>
</evidence>
<dbReference type="InterPro" id="IPR010982">
    <property type="entry name" value="Lambda_DNA-bd_dom_sf"/>
</dbReference>
<dbReference type="KEGG" id="bfz:BAU07_14330"/>
<dbReference type="SUPFAM" id="SSF47413">
    <property type="entry name" value="lambda repressor-like DNA-binding domains"/>
    <property type="match status" value="1"/>
</dbReference>
<keyword evidence="3" id="KW-0804">Transcription</keyword>
<evidence type="ECO:0000256" key="3">
    <source>
        <dbReference type="ARBA" id="ARBA00023163"/>
    </source>
</evidence>
<reference evidence="5 6" key="1">
    <citation type="submission" date="2016-06" db="EMBL/GenBank/DDBJ databases">
        <title>Complete genome sequences of Bordetella bronchialis and Bordetella flabilis.</title>
        <authorList>
            <person name="LiPuma J.J."/>
            <person name="Spilker T."/>
        </authorList>
    </citation>
    <scope>NUCLEOTIDE SEQUENCE [LARGE SCALE GENOMIC DNA]</scope>
    <source>
        <strain evidence="5 6">AU10664</strain>
    </source>
</reference>
<evidence type="ECO:0000259" key="4">
    <source>
        <dbReference type="PROSITE" id="PS50932"/>
    </source>
</evidence>
<gene>
    <name evidence="5" type="ORF">BAU07_14330</name>
</gene>
<dbReference type="EMBL" id="CP016172">
    <property type="protein sequence ID" value="ANN78113.1"/>
    <property type="molecule type" value="Genomic_DNA"/>
</dbReference>
<keyword evidence="2" id="KW-0238">DNA-binding</keyword>
<evidence type="ECO:0000313" key="5">
    <source>
        <dbReference type="EMBL" id="ANN78113.1"/>
    </source>
</evidence>
<dbReference type="GO" id="GO:0003700">
    <property type="term" value="F:DNA-binding transcription factor activity"/>
    <property type="evidence" value="ECO:0007669"/>
    <property type="project" value="TreeGrafter"/>
</dbReference>
<protein>
    <submittedName>
        <fullName evidence="5">Transcriptional regulator</fullName>
    </submittedName>
</protein>
<dbReference type="Pfam" id="PF00356">
    <property type="entry name" value="LacI"/>
    <property type="match status" value="1"/>
</dbReference>
<organism evidence="5 6">
    <name type="scientific">Bordetella flabilis</name>
    <dbReference type="NCBI Taxonomy" id="463014"/>
    <lineage>
        <taxon>Bacteria</taxon>
        <taxon>Pseudomonadati</taxon>
        <taxon>Pseudomonadota</taxon>
        <taxon>Betaproteobacteria</taxon>
        <taxon>Burkholderiales</taxon>
        <taxon>Alcaligenaceae</taxon>
        <taxon>Bordetella</taxon>
    </lineage>
</organism>
<keyword evidence="6" id="KW-1185">Reference proteome</keyword>
<sequence length="350" mass="37483">MTAASTPRDKPAPRITVHDVARAAGVAIGTVSRVVNGAPSVTREVRERVERAIAELGWTPSAAAQAMRGAPTRMVGFIFSDIRNPLYSAMIKGAEDILGEHGYMLVVASSDGQSAREIALIELFKRRRADGLLFSVEEESNASVLRCVGAAGYPVVLLEREMGGTLGTVGAAHLTGTRQATEYLLGLGHRRIAMISGGRNNRVGRDRLAGLMRAHEQAGVAVDPALLRLDSFSSDYGFREVQLLLDMPDPPTAILALGMHLLPGVLRGIRIKGLGIPGDVSLVASNDSELAQLVSPAIAAIRYDGYALGREAAQLLLRRMRDEAVPDGARIEIPTEFVMRESCASPRNYP</sequence>
<dbReference type="SUPFAM" id="SSF53822">
    <property type="entry name" value="Periplasmic binding protein-like I"/>
    <property type="match status" value="1"/>
</dbReference>
<dbReference type="Proteomes" id="UP000091926">
    <property type="component" value="Chromosome"/>
</dbReference>
<dbReference type="Pfam" id="PF13377">
    <property type="entry name" value="Peripla_BP_3"/>
    <property type="match status" value="1"/>
</dbReference>
<dbReference type="GO" id="GO:0000976">
    <property type="term" value="F:transcription cis-regulatory region binding"/>
    <property type="evidence" value="ECO:0007669"/>
    <property type="project" value="TreeGrafter"/>
</dbReference>
<dbReference type="STRING" id="463014.BAU07_14330"/>
<dbReference type="AlphaFoldDB" id="A0A193GET1"/>
<dbReference type="InterPro" id="IPR000843">
    <property type="entry name" value="HTH_LacI"/>
</dbReference>
<evidence type="ECO:0000256" key="1">
    <source>
        <dbReference type="ARBA" id="ARBA00023015"/>
    </source>
</evidence>
<dbReference type="InterPro" id="IPR028082">
    <property type="entry name" value="Peripla_BP_I"/>
</dbReference>
<accession>A0A193GET1</accession>
<dbReference type="SMART" id="SM00354">
    <property type="entry name" value="HTH_LACI"/>
    <property type="match status" value="1"/>
</dbReference>
<name>A0A193GET1_9BORD</name>
<dbReference type="OrthoDB" id="8770794at2"/>
<keyword evidence="1" id="KW-0805">Transcription regulation</keyword>
<dbReference type="PROSITE" id="PS50932">
    <property type="entry name" value="HTH_LACI_2"/>
    <property type="match status" value="1"/>
</dbReference>
<dbReference type="PRINTS" id="PR00036">
    <property type="entry name" value="HTHLACI"/>
</dbReference>
<dbReference type="CDD" id="cd01392">
    <property type="entry name" value="HTH_LacI"/>
    <property type="match status" value="1"/>
</dbReference>
<dbReference type="PANTHER" id="PTHR30146">
    <property type="entry name" value="LACI-RELATED TRANSCRIPTIONAL REPRESSOR"/>
    <property type="match status" value="1"/>
</dbReference>
<dbReference type="InterPro" id="IPR046335">
    <property type="entry name" value="LacI/GalR-like_sensor"/>
</dbReference>